<dbReference type="Proteomes" id="UP000019373">
    <property type="component" value="Unassembled WGS sequence"/>
</dbReference>
<feature type="compositionally biased region" description="Polar residues" evidence="1">
    <location>
        <begin position="60"/>
        <end position="69"/>
    </location>
</feature>
<protein>
    <submittedName>
        <fullName evidence="2">Uncharacterized protein</fullName>
    </submittedName>
</protein>
<proteinExistence type="predicted"/>
<sequence>MKTQRPLPQNSDLLVFESSTPKNISESPKNASPTHPSPPSNPPPSPLTPPTPRSSRQHRNFTTSASILNPNDADKKSSLMDRDSINTESNEYSKTGSDDSAAGHEDPAFQPGNNDPESQLEDSGPGDGRDPLKVSPANHEVSQPKMDTERGAQKGPERTETSGKGSGPKGGKVG</sequence>
<dbReference type="PANTHER" id="PTHR42090">
    <property type="match status" value="1"/>
</dbReference>
<feature type="compositionally biased region" description="Pro residues" evidence="1">
    <location>
        <begin position="35"/>
        <end position="52"/>
    </location>
</feature>
<reference evidence="3" key="1">
    <citation type="journal article" date="2014" name="BMC Genomics">
        <title>Genome characteristics reveal the impact of lichenization on lichen-forming fungus Endocarpon pusillum Hedwig (Verrucariales, Ascomycota).</title>
        <authorList>
            <person name="Wang Y.-Y."/>
            <person name="Liu B."/>
            <person name="Zhang X.-Y."/>
            <person name="Zhou Q.-M."/>
            <person name="Zhang T."/>
            <person name="Li H."/>
            <person name="Yu Y.-F."/>
            <person name="Zhang X.-L."/>
            <person name="Hao X.-Y."/>
            <person name="Wang M."/>
            <person name="Wang L."/>
            <person name="Wei J.-C."/>
        </authorList>
    </citation>
    <scope>NUCLEOTIDE SEQUENCE [LARGE SCALE GENOMIC DNA]</scope>
    <source>
        <strain evidence="3">Z07020 / HMAS-L-300199</strain>
    </source>
</reference>
<dbReference type="OMA" id="EHADIAF"/>
<organism evidence="2 3">
    <name type="scientific">Endocarpon pusillum (strain Z07020 / HMAS-L-300199)</name>
    <name type="common">Lichen-forming fungus</name>
    <dbReference type="NCBI Taxonomy" id="1263415"/>
    <lineage>
        <taxon>Eukaryota</taxon>
        <taxon>Fungi</taxon>
        <taxon>Dikarya</taxon>
        <taxon>Ascomycota</taxon>
        <taxon>Pezizomycotina</taxon>
        <taxon>Eurotiomycetes</taxon>
        <taxon>Chaetothyriomycetidae</taxon>
        <taxon>Verrucariales</taxon>
        <taxon>Verrucariaceae</taxon>
        <taxon>Endocarpon</taxon>
    </lineage>
</organism>
<keyword evidence="3" id="KW-1185">Reference proteome</keyword>
<feature type="compositionally biased region" description="Gly residues" evidence="1">
    <location>
        <begin position="164"/>
        <end position="174"/>
    </location>
</feature>
<evidence type="ECO:0000313" key="2">
    <source>
        <dbReference type="EMBL" id="ERF76531.1"/>
    </source>
</evidence>
<feature type="compositionally biased region" description="Polar residues" evidence="1">
    <location>
        <begin position="86"/>
        <end position="95"/>
    </location>
</feature>
<dbReference type="RefSeq" id="XP_007786136.1">
    <property type="nucleotide sequence ID" value="XM_007787946.1"/>
</dbReference>
<dbReference type="HOGENOM" id="CLU_1540032_0_0_1"/>
<dbReference type="AlphaFoldDB" id="U1GWR4"/>
<feature type="compositionally biased region" description="Basic and acidic residues" evidence="1">
    <location>
        <begin position="146"/>
        <end position="161"/>
    </location>
</feature>
<name>U1GWR4_ENDPU</name>
<dbReference type="GeneID" id="19243849"/>
<feature type="compositionally biased region" description="Basic and acidic residues" evidence="1">
    <location>
        <begin position="72"/>
        <end position="85"/>
    </location>
</feature>
<feature type="region of interest" description="Disordered" evidence="1">
    <location>
        <begin position="1"/>
        <end position="174"/>
    </location>
</feature>
<dbReference type="EMBL" id="KE720747">
    <property type="protein sequence ID" value="ERF76531.1"/>
    <property type="molecule type" value="Genomic_DNA"/>
</dbReference>
<gene>
    <name evidence="2" type="ORF">EPUS_09012</name>
</gene>
<dbReference type="OrthoDB" id="4220319at2759"/>
<accession>U1GWR4</accession>
<dbReference type="PANTHER" id="PTHR42090:SF1">
    <property type="match status" value="1"/>
</dbReference>
<evidence type="ECO:0000313" key="3">
    <source>
        <dbReference type="Proteomes" id="UP000019373"/>
    </source>
</evidence>
<dbReference type="eggNOG" id="ENOG502T15K">
    <property type="taxonomic scope" value="Eukaryota"/>
</dbReference>
<feature type="compositionally biased region" description="Polar residues" evidence="1">
    <location>
        <begin position="1"/>
        <end position="31"/>
    </location>
</feature>
<evidence type="ECO:0000256" key="1">
    <source>
        <dbReference type="SAM" id="MobiDB-lite"/>
    </source>
</evidence>